<feature type="transmembrane region" description="Helical" evidence="1">
    <location>
        <begin position="164"/>
        <end position="180"/>
    </location>
</feature>
<feature type="transmembrane region" description="Helical" evidence="1">
    <location>
        <begin position="18"/>
        <end position="36"/>
    </location>
</feature>
<evidence type="ECO:0000313" key="3">
    <source>
        <dbReference type="EMBL" id="QHT69986.1"/>
    </source>
</evidence>
<dbReference type="Proteomes" id="UP000480178">
    <property type="component" value="Chromosome"/>
</dbReference>
<dbReference type="RefSeq" id="WP_162445969.1">
    <property type="nucleotide sequence ID" value="NZ_CP048222.1"/>
</dbReference>
<dbReference type="InterPro" id="IPR002656">
    <property type="entry name" value="Acyl_transf_3_dom"/>
</dbReference>
<gene>
    <name evidence="3" type="ORF">GXP67_26750</name>
</gene>
<feature type="transmembrane region" description="Helical" evidence="1">
    <location>
        <begin position="212"/>
        <end position="231"/>
    </location>
</feature>
<evidence type="ECO:0000313" key="4">
    <source>
        <dbReference type="Proteomes" id="UP000480178"/>
    </source>
</evidence>
<dbReference type="InterPro" id="IPR050879">
    <property type="entry name" value="Acyltransferase_3"/>
</dbReference>
<keyword evidence="3" id="KW-0808">Transferase</keyword>
<feature type="transmembrane region" description="Helical" evidence="1">
    <location>
        <begin position="320"/>
        <end position="338"/>
    </location>
</feature>
<evidence type="ECO:0000259" key="2">
    <source>
        <dbReference type="Pfam" id="PF01757"/>
    </source>
</evidence>
<feature type="domain" description="Acyltransferase 3" evidence="2">
    <location>
        <begin position="14"/>
        <end position="333"/>
    </location>
</feature>
<accession>A0A6C0GPK6</accession>
<feature type="transmembrane region" description="Helical" evidence="1">
    <location>
        <begin position="48"/>
        <end position="70"/>
    </location>
</feature>
<feature type="transmembrane region" description="Helical" evidence="1">
    <location>
        <begin position="90"/>
        <end position="114"/>
    </location>
</feature>
<dbReference type="AlphaFoldDB" id="A0A6C0GPK6"/>
<name>A0A6C0GPK6_9BACT</name>
<organism evidence="3 4">
    <name type="scientific">Rhodocytophaga rosea</name>
    <dbReference type="NCBI Taxonomy" id="2704465"/>
    <lineage>
        <taxon>Bacteria</taxon>
        <taxon>Pseudomonadati</taxon>
        <taxon>Bacteroidota</taxon>
        <taxon>Cytophagia</taxon>
        <taxon>Cytophagales</taxon>
        <taxon>Rhodocytophagaceae</taxon>
        <taxon>Rhodocytophaga</taxon>
    </lineage>
</organism>
<keyword evidence="4" id="KW-1185">Reference proteome</keyword>
<dbReference type="EMBL" id="CP048222">
    <property type="protein sequence ID" value="QHT69986.1"/>
    <property type="molecule type" value="Genomic_DNA"/>
</dbReference>
<dbReference type="Pfam" id="PF01757">
    <property type="entry name" value="Acyl_transf_3"/>
    <property type="match status" value="1"/>
</dbReference>
<keyword evidence="3" id="KW-0012">Acyltransferase</keyword>
<sequence length="360" mass="41712">MQNTIGQLDKSRNNNFDLIRFVAASLVVFSHSFLIYKASKEEVFRKAVGFMSLGSLSVYVFFLISGYLITKSLIRQDSLGRFIWARALRIFPALGIAVIFCVFVIGPLCTNLPLTDYFSQSSTYDFLWRNVTLLNPLPFLPGVFEQNPYPRFVNSPLWTLRAELLMYLVVFFGGVLLLVFKKDYTRLRKSAFLIIGVIAYLIGMQLNEYYLFYYAPPWILFFVVGAVCYFLRDKIKISIKYALLMWVIIAACIFFKIPGYKYTLLMGIPYTVFVLAYHPRLLIKNFSKYGDFSYGIYIYAFPIQQALVIKVPGLNIYTNFAISYILVFILAVLSWHFIEKRALQLKNMNWNMRSSVLAKN</sequence>
<protein>
    <submittedName>
        <fullName evidence="3">Acyltransferase</fullName>
    </submittedName>
</protein>
<keyword evidence="1" id="KW-0472">Membrane</keyword>
<keyword evidence="1" id="KW-0812">Transmembrane</keyword>
<dbReference type="PANTHER" id="PTHR23028:SF134">
    <property type="entry name" value="PUTATIVE (AFU_ORTHOLOGUE AFUA_4G08520)-RELATED"/>
    <property type="match status" value="1"/>
</dbReference>
<keyword evidence="1" id="KW-1133">Transmembrane helix</keyword>
<dbReference type="KEGG" id="rhoz:GXP67_26750"/>
<dbReference type="PANTHER" id="PTHR23028">
    <property type="entry name" value="ACETYLTRANSFERASE"/>
    <property type="match status" value="1"/>
</dbReference>
<feature type="transmembrane region" description="Helical" evidence="1">
    <location>
        <begin position="187"/>
        <end position="206"/>
    </location>
</feature>
<evidence type="ECO:0000256" key="1">
    <source>
        <dbReference type="SAM" id="Phobius"/>
    </source>
</evidence>
<dbReference type="GO" id="GO:0016747">
    <property type="term" value="F:acyltransferase activity, transferring groups other than amino-acyl groups"/>
    <property type="evidence" value="ECO:0007669"/>
    <property type="project" value="InterPro"/>
</dbReference>
<reference evidence="3 4" key="1">
    <citation type="submission" date="2020-01" db="EMBL/GenBank/DDBJ databases">
        <authorList>
            <person name="Kim M.K."/>
        </authorList>
    </citation>
    <scope>NUCLEOTIDE SEQUENCE [LARGE SCALE GENOMIC DNA]</scope>
    <source>
        <strain evidence="3 4">172606-1</strain>
    </source>
</reference>
<feature type="transmembrane region" description="Helical" evidence="1">
    <location>
        <begin position="238"/>
        <end position="257"/>
    </location>
</feature>
<proteinExistence type="predicted"/>